<feature type="chain" id="PRO_5016727299" description="LTD domain-containing protein" evidence="1">
    <location>
        <begin position="22"/>
        <end position="1448"/>
    </location>
</feature>
<sequence>MKLKLLFLTLFCSVIGWGQIAAWDFTGETTLATSTAEVFDANLDSSNLLTRGSGAIASAGANSFRTTGFQNNGISTANTDYFQFTLSASSGNTLSLTTIDARFAGTATFAASPGVSSQFAYSLDGVTFTLIGSPIITVGTPAVLPQIDLSSIPALQNVADGTTITIRYYASGQTTTGGWGFTSSAAGVYGLAIGGIVSPTAASPEINLQGNGVSIVSGDTTPDLADHTDFGSVSTASGSVVREFTIQNLGTAALSLTGASPYVVISGVHATDFAVMLFPSNSIAASSSTTFRIAFDPSADGLRTATISIANNDADENPYTFAIQGTGISAPVITSPLTASGNEGTPFTYNITATNSPTSYNATGLPAGLSINTTTGAITGTPTTSGTYNVTITATNSVGSDNQTLVITIGVGPCLSQITFTALPSGWTATGVTYAAGEAVFGSNNGELTTIAVSNPSSLTFDLRRTNNTSLKDMIIEVSTTSQTGPFVILSTYNHSNTTSAGTTACTVDLSAYTADSTVYIRFRKASSTTSPWYLNNVNVFCGSACTPAAVTVTPTSGPVGTEVTITASSGDLTGASVTFGGVAASIISNNGTQMVVVVPVGATNGTIVITDNQPCDAIVSFTLITNDNTSCEGASATTDLIIYDIHDEKTGSGGFITLYNGTTATVDLVNYSIWRTGDYGGTYVNYATLTGTIAPGALGILKVSVGSCGPASTNGTITNGFNENDGIQLRNADGSVVIDDVHTYIPAAGYYMVRDNGALSARTTFVAADWVTIPLAAGECYPSAGLTLPSGAIPVVTNQPNYVSSCNSTVAVLTTAGNEGFVGGNPLAYQWYFAAPGSTTWTAVTNGGIYSGATTASLTISSIIGVINYQYYCQIRENTATCYTASNAVKITDIANTTWNGSDWSNGVPTIGSYAIIDGNYDTTTHGNFECCSLLVNATFTLNIQANDFVLIENDLTVNGSLNVLNDGSLIQVNDLGVNTGNITYQRTAMARNLDYVYWSSPVAAFNVGNLPNSLRYIWNTTIANANGGQGTWVAASGNMIAGKGYIARASNGSATPIATTTTFNGVPNNGVISMPIERGAYEGADYAGTNGITITRFSDNWNLIGNPYPSSINVEDFLNLNTNIEGAVRIWTHGTLPSSTISNPFYGSYQANYTPDDYITHNGVGTVSGPIGFNGFMAGGQGFLVNMLDGAAGSDNVIFNNSLRDKNYDNSQFYRTSNVENSSNDKNRIWLDIINSNNAANRTLVGYVRNATNDKDRLYDAVTSVTTTMRLYSVIATDKMTIQGRELPFNPNDKVQLGYYVPATGTFSIGIAAVDGLFSDNQNIYLEDTELGIIHDLKQSVYSFSTNTGENNTRFILRYTNETLDNDDFISNDLATVYSNTSIVVESNKEILSNIKVYNVLGQLLLDKSNINSSSFEINSLQKNNQALIVQVELSNGVQIVKKIIF</sequence>
<feature type="signal peptide" evidence="1">
    <location>
        <begin position="1"/>
        <end position="21"/>
    </location>
</feature>
<dbReference type="SUPFAM" id="SSF81296">
    <property type="entry name" value="E set domains"/>
    <property type="match status" value="1"/>
</dbReference>
<dbReference type="GO" id="GO:0005509">
    <property type="term" value="F:calcium ion binding"/>
    <property type="evidence" value="ECO:0007669"/>
    <property type="project" value="InterPro"/>
</dbReference>
<dbReference type="RefSeq" id="WP_113988490.1">
    <property type="nucleotide sequence ID" value="NZ_QLST01000004.1"/>
</dbReference>
<dbReference type="InterPro" id="IPR014756">
    <property type="entry name" value="Ig_E-set"/>
</dbReference>
<evidence type="ECO:0000256" key="1">
    <source>
        <dbReference type="SAM" id="SignalP"/>
    </source>
</evidence>
<organism evidence="3 4">
    <name type="scientific">Flavobacterium tibetense</name>
    <dbReference type="NCBI Taxonomy" id="2233533"/>
    <lineage>
        <taxon>Bacteria</taxon>
        <taxon>Pseudomonadati</taxon>
        <taxon>Bacteroidota</taxon>
        <taxon>Flavobacteriia</taxon>
        <taxon>Flavobacteriales</taxon>
        <taxon>Flavobacteriaceae</taxon>
        <taxon>Flavobacterium</taxon>
    </lineage>
</organism>
<reference evidence="3 4" key="1">
    <citation type="submission" date="2018-06" db="EMBL/GenBank/DDBJ databases">
        <title>Flavobacterium tibetense sp. nov., isolated from a wetland YonghuCo on Tibetan Plateau.</title>
        <authorList>
            <person name="Xing P."/>
            <person name="Phurbu D."/>
            <person name="Lu H."/>
        </authorList>
    </citation>
    <scope>NUCLEOTIDE SEQUENCE [LARGE SCALE GENOMIC DNA]</scope>
    <source>
        <strain evidence="3 4">YH5</strain>
    </source>
</reference>
<dbReference type="SUPFAM" id="SSF49313">
    <property type="entry name" value="Cadherin-like"/>
    <property type="match status" value="1"/>
</dbReference>
<dbReference type="InterPro" id="IPR013783">
    <property type="entry name" value="Ig-like_fold"/>
</dbReference>
<evidence type="ECO:0000259" key="2">
    <source>
        <dbReference type="PROSITE" id="PS51841"/>
    </source>
</evidence>
<accession>A0A365P3D7</accession>
<dbReference type="Pfam" id="PF00932">
    <property type="entry name" value="LTD"/>
    <property type="match status" value="1"/>
</dbReference>
<evidence type="ECO:0000313" key="4">
    <source>
        <dbReference type="Proteomes" id="UP000253319"/>
    </source>
</evidence>
<dbReference type="Proteomes" id="UP000253319">
    <property type="component" value="Unassembled WGS sequence"/>
</dbReference>
<dbReference type="Pfam" id="PF05345">
    <property type="entry name" value="He_PIG"/>
    <property type="match status" value="1"/>
</dbReference>
<dbReference type="PROSITE" id="PS51841">
    <property type="entry name" value="LTD"/>
    <property type="match status" value="1"/>
</dbReference>
<protein>
    <recommendedName>
        <fullName evidence="2">LTD domain-containing protein</fullName>
    </recommendedName>
</protein>
<dbReference type="EMBL" id="QLST01000004">
    <property type="protein sequence ID" value="RBA29060.1"/>
    <property type="molecule type" value="Genomic_DNA"/>
</dbReference>
<dbReference type="Gene3D" id="2.60.40.10">
    <property type="entry name" value="Immunoglobulins"/>
    <property type="match status" value="3"/>
</dbReference>
<dbReference type="OrthoDB" id="1652165at2"/>
<keyword evidence="1" id="KW-0732">Signal</keyword>
<dbReference type="NCBIfam" id="NF012200">
    <property type="entry name" value="choice_anch_D"/>
    <property type="match status" value="1"/>
</dbReference>
<dbReference type="GO" id="GO:0016020">
    <property type="term" value="C:membrane"/>
    <property type="evidence" value="ECO:0007669"/>
    <property type="project" value="InterPro"/>
</dbReference>
<feature type="domain" description="LTD" evidence="2">
    <location>
        <begin position="629"/>
        <end position="747"/>
    </location>
</feature>
<keyword evidence="4" id="KW-1185">Reference proteome</keyword>
<evidence type="ECO:0000313" key="3">
    <source>
        <dbReference type="EMBL" id="RBA29060.1"/>
    </source>
</evidence>
<dbReference type="NCBIfam" id="NF033708">
    <property type="entry name" value="T9SS_Cterm_ChiA"/>
    <property type="match status" value="1"/>
</dbReference>
<dbReference type="InterPro" id="IPR015919">
    <property type="entry name" value="Cadherin-like_sf"/>
</dbReference>
<comment type="caution">
    <text evidence="3">The sequence shown here is derived from an EMBL/GenBank/DDBJ whole genome shotgun (WGS) entry which is preliminary data.</text>
</comment>
<name>A0A365P3D7_9FLAO</name>
<gene>
    <name evidence="3" type="ORF">DPN68_04675</name>
</gene>
<proteinExistence type="predicted"/>
<dbReference type="InterPro" id="IPR001322">
    <property type="entry name" value="Lamin_tail_dom"/>
</dbReference>